<sequence length="154" mass="17436">MVRPHFRVTIWSRARARPAERRMIARGADLDFSGSNGDSASNLLPFPGSRPSDMPIVSFNRHELSQILRIYGRMVAAGEWRDYAIDMLKDRAVFSVFRRTSEMPMYRVEKNPKLARKQGSYQVVAAGGLILKRGHDLATVLGVFDKTLKRTEIG</sequence>
<keyword evidence="2" id="KW-1185">Reference proteome</keyword>
<dbReference type="RefSeq" id="WP_009207912.1">
    <property type="nucleotide sequence ID" value="NZ_BBWP01000035.1"/>
</dbReference>
<proteinExistence type="predicted"/>
<reference evidence="1 2" key="1">
    <citation type="journal article" date="2008" name="Appl. Environ. Microbiol.">
        <title>Genomic insights into Mn(II) oxidation by the marine alphaproteobacterium Aurantimonas sp. strain SI85-9A1.</title>
        <authorList>
            <person name="Dick G.J."/>
            <person name="Podell S."/>
            <person name="Johnson H.A."/>
            <person name="Rivera-Espinoza Y."/>
            <person name="Bernier-Latmani R."/>
            <person name="McCarthy J.K."/>
            <person name="Torpey J.W."/>
            <person name="Clement B.G."/>
            <person name="Gaasterland T."/>
            <person name="Tebo B.M."/>
        </authorList>
    </citation>
    <scope>NUCLEOTIDE SEQUENCE [LARGE SCALE GENOMIC DNA]</scope>
    <source>
        <strain evidence="1 2">SI85-9A1</strain>
    </source>
</reference>
<dbReference type="InterPro" id="IPR021252">
    <property type="entry name" value="DUF2794"/>
</dbReference>
<name>Q1YDT3_AURMS</name>
<protein>
    <recommendedName>
        <fullName evidence="3">DUF2794 domain-containing protein</fullName>
    </recommendedName>
</protein>
<dbReference type="HOGENOM" id="CLU_133774_0_1_5"/>
<dbReference type="EMBL" id="AAPJ01000011">
    <property type="protein sequence ID" value="EAS48386.1"/>
    <property type="molecule type" value="Genomic_DNA"/>
</dbReference>
<accession>Q1YDT3</accession>
<gene>
    <name evidence="1" type="ORF">SI859A1_00023</name>
</gene>
<evidence type="ECO:0000313" key="1">
    <source>
        <dbReference type="EMBL" id="EAS48386.1"/>
    </source>
</evidence>
<dbReference type="Pfam" id="PF10984">
    <property type="entry name" value="DUF2794"/>
    <property type="match status" value="1"/>
</dbReference>
<organism evidence="1 2">
    <name type="scientific">Aurantimonas manganoxydans (strain ATCC BAA-1229 / DSM 21871 / SI85-9A1)</name>
    <dbReference type="NCBI Taxonomy" id="287752"/>
    <lineage>
        <taxon>Bacteria</taxon>
        <taxon>Pseudomonadati</taxon>
        <taxon>Pseudomonadota</taxon>
        <taxon>Alphaproteobacteria</taxon>
        <taxon>Hyphomicrobiales</taxon>
        <taxon>Aurantimonadaceae</taxon>
        <taxon>Aurantimonas</taxon>
    </lineage>
</organism>
<dbReference type="BioCyc" id="AURANTIMONAS:SI859A1_00023-MONOMER"/>
<dbReference type="AlphaFoldDB" id="Q1YDT3"/>
<dbReference type="Proteomes" id="UP000000321">
    <property type="component" value="Unassembled WGS sequence"/>
</dbReference>
<evidence type="ECO:0008006" key="3">
    <source>
        <dbReference type="Google" id="ProtNLM"/>
    </source>
</evidence>
<comment type="caution">
    <text evidence="1">The sequence shown here is derived from an EMBL/GenBank/DDBJ whole genome shotgun (WGS) entry which is preliminary data.</text>
</comment>
<evidence type="ECO:0000313" key="2">
    <source>
        <dbReference type="Proteomes" id="UP000000321"/>
    </source>
</evidence>